<gene>
    <name evidence="1" type="ORF">E3J95_05685</name>
</gene>
<protein>
    <recommendedName>
        <fullName evidence="3">DRTGG domain-containing protein</fullName>
    </recommendedName>
</protein>
<dbReference type="InterPro" id="IPR028979">
    <property type="entry name" value="Ser_kin/Pase_Hpr-like_N_sf"/>
</dbReference>
<comment type="caution">
    <text evidence="1">The sequence shown here is derived from an EMBL/GenBank/DDBJ whole genome shotgun (WGS) entry which is preliminary data.</text>
</comment>
<evidence type="ECO:0008006" key="3">
    <source>
        <dbReference type="Google" id="ProtNLM"/>
    </source>
</evidence>
<reference evidence="1 2" key="1">
    <citation type="submission" date="2019-03" db="EMBL/GenBank/DDBJ databases">
        <title>Metabolic potential of uncultured bacteria and archaea associated with petroleum seepage in deep-sea sediments.</title>
        <authorList>
            <person name="Dong X."/>
            <person name="Hubert C."/>
        </authorList>
    </citation>
    <scope>NUCLEOTIDE SEQUENCE [LARGE SCALE GENOMIC DNA]</scope>
    <source>
        <strain evidence="1">E44_bin92</strain>
    </source>
</reference>
<sequence length="121" mass="13354">MNLGRIREILRADAIAGTSLDREIEMVCACDVMSEVLSCAQIRSNSLLLTNLTHSQTVRTAEIAEISAICFVRGRKPDSQTLELAKKNDIVLLSTSFSLYESSGRLYREGIPGCSESKETR</sequence>
<organism evidence="1 2">
    <name type="scientific">Aerophobetes bacterium</name>
    <dbReference type="NCBI Taxonomy" id="2030807"/>
    <lineage>
        <taxon>Bacteria</taxon>
        <taxon>Candidatus Aerophobota</taxon>
    </lineage>
</organism>
<evidence type="ECO:0000313" key="1">
    <source>
        <dbReference type="EMBL" id="TES84946.1"/>
    </source>
</evidence>
<evidence type="ECO:0000313" key="2">
    <source>
        <dbReference type="Proteomes" id="UP000320781"/>
    </source>
</evidence>
<dbReference type="Proteomes" id="UP000320781">
    <property type="component" value="Unassembled WGS sequence"/>
</dbReference>
<proteinExistence type="predicted"/>
<dbReference type="AlphaFoldDB" id="A0A523QHH4"/>
<dbReference type="Gene3D" id="3.40.1390.20">
    <property type="entry name" value="HprK N-terminal domain-like"/>
    <property type="match status" value="1"/>
</dbReference>
<dbReference type="EMBL" id="SOKU01000277">
    <property type="protein sequence ID" value="TES84946.1"/>
    <property type="molecule type" value="Genomic_DNA"/>
</dbReference>
<name>A0A523QHH4_UNCAE</name>
<accession>A0A523QHH4</accession>
<dbReference type="SUPFAM" id="SSF75138">
    <property type="entry name" value="HprK N-terminal domain-like"/>
    <property type="match status" value="1"/>
</dbReference>